<comment type="function">
    <text evidence="4 5">Removes the 2'-phosphate from RNA via an intermediate in which the phosphate is ADP-ribosylated by NAD followed by a presumed transesterification to release the RNA and generate ADP-ribose 1''-2''-cyclic phosphate (APPR&gt;P). May function as an ADP-ribosylase.</text>
</comment>
<dbReference type="GO" id="GO:0000215">
    <property type="term" value="F:tRNA 2'-phosphotransferase activity"/>
    <property type="evidence" value="ECO:0007669"/>
    <property type="project" value="TreeGrafter"/>
</dbReference>
<dbReference type="HAMAP" id="MF_00299">
    <property type="entry name" value="KptA"/>
    <property type="match status" value="1"/>
</dbReference>
<evidence type="ECO:0000313" key="7">
    <source>
        <dbReference type="Proteomes" id="UP000316371"/>
    </source>
</evidence>
<dbReference type="PANTHER" id="PTHR12684:SF2">
    <property type="entry name" value="TRNA 2'-PHOSPHOTRANSFERASE 1"/>
    <property type="match status" value="1"/>
</dbReference>
<evidence type="ECO:0000256" key="1">
    <source>
        <dbReference type="ARBA" id="ARBA00009836"/>
    </source>
</evidence>
<dbReference type="Gene3D" id="1.10.10.970">
    <property type="entry name" value="RNA 2'-phosphotransferase, Tpt1/KptA family, N-terminal domain"/>
    <property type="match status" value="1"/>
</dbReference>
<dbReference type="InterPro" id="IPR042081">
    <property type="entry name" value="RNA_2'-PTrans_C"/>
</dbReference>
<organism evidence="6 7">
    <name type="scientific">Flavobacterium restrictum</name>
    <dbReference type="NCBI Taxonomy" id="2594428"/>
    <lineage>
        <taxon>Bacteria</taxon>
        <taxon>Pseudomonadati</taxon>
        <taxon>Bacteroidota</taxon>
        <taxon>Flavobacteriia</taxon>
        <taxon>Flavobacteriales</taxon>
        <taxon>Flavobacteriaceae</taxon>
        <taxon>Flavobacterium</taxon>
    </lineage>
</organism>
<comment type="caution">
    <text evidence="6">The sequence shown here is derived from an EMBL/GenBank/DDBJ whole genome shotgun (WGS) entry which is preliminary data.</text>
</comment>
<dbReference type="EMBL" id="VJZT01000041">
    <property type="protein sequence ID" value="TRX34099.1"/>
    <property type="molecule type" value="Genomic_DNA"/>
</dbReference>
<evidence type="ECO:0000256" key="4">
    <source>
        <dbReference type="ARBA" id="ARBA00025212"/>
    </source>
</evidence>
<reference evidence="6 7" key="1">
    <citation type="submission" date="2019-07" db="EMBL/GenBank/DDBJ databases">
        <title>Novel species of Flavobacterium.</title>
        <authorList>
            <person name="Liu Q."/>
            <person name="Xin Y.-H."/>
        </authorList>
    </citation>
    <scope>NUCLEOTIDE SEQUENCE [LARGE SCALE GENOMIC DNA]</scope>
    <source>
        <strain evidence="6 7">LB1R34</strain>
    </source>
</reference>
<dbReference type="Proteomes" id="UP000316371">
    <property type="component" value="Unassembled WGS sequence"/>
</dbReference>
<evidence type="ECO:0000313" key="6">
    <source>
        <dbReference type="EMBL" id="TRX34099.1"/>
    </source>
</evidence>
<protein>
    <recommendedName>
        <fullName evidence="5">Probable RNA 2'-phosphotransferase</fullName>
        <ecNumber evidence="5">2.7.1.-</ecNumber>
    </recommendedName>
</protein>
<keyword evidence="2 5" id="KW-0808">Transferase</keyword>
<evidence type="ECO:0000256" key="2">
    <source>
        <dbReference type="ARBA" id="ARBA00022679"/>
    </source>
</evidence>
<dbReference type="GO" id="GO:0003950">
    <property type="term" value="F:NAD+ poly-ADP-ribosyltransferase activity"/>
    <property type="evidence" value="ECO:0007669"/>
    <property type="project" value="InterPro"/>
</dbReference>
<evidence type="ECO:0000256" key="5">
    <source>
        <dbReference type="HAMAP-Rule" id="MF_00299"/>
    </source>
</evidence>
<dbReference type="PANTHER" id="PTHR12684">
    <property type="entry name" value="PUTATIVE PHOSPHOTRANSFERASE"/>
    <property type="match status" value="1"/>
</dbReference>
<dbReference type="Gene3D" id="3.20.170.30">
    <property type="match status" value="1"/>
</dbReference>
<dbReference type="OrthoDB" id="4537997at2"/>
<dbReference type="InterPro" id="IPR002745">
    <property type="entry name" value="Ptrans_KptA/Tpt1"/>
</dbReference>
<name>A0A553DMT1_9FLAO</name>
<dbReference type="GO" id="GO:0006388">
    <property type="term" value="P:tRNA splicing, via endonucleolytic cleavage and ligation"/>
    <property type="evidence" value="ECO:0007669"/>
    <property type="project" value="UniProtKB-UniRule"/>
</dbReference>
<sequence>MDFIQLSKTVSQALRHEPQSYNLTLDSQGWVLISNLVFALNLKGVQVNESEICKMVELSEKKRHQILNGKIKAYYGHSIVNKILKRHIEPPAFLYHGTIKSSLNSILEKGLLPMERQYIHLSFDEKTAVIVGNRRKGELVILKVKAKEAFFNNIKFYKEENGIWLSDLIPSKYIIII</sequence>
<proteinExistence type="inferred from homology"/>
<evidence type="ECO:0000256" key="3">
    <source>
        <dbReference type="ARBA" id="ARBA00023027"/>
    </source>
</evidence>
<keyword evidence="3 5" id="KW-0520">NAD</keyword>
<dbReference type="InterPro" id="IPR042080">
    <property type="entry name" value="RNA_2'-PTrans_N"/>
</dbReference>
<keyword evidence="7" id="KW-1185">Reference proteome</keyword>
<dbReference type="Pfam" id="PF01885">
    <property type="entry name" value="PTS_2-RNA"/>
    <property type="match status" value="1"/>
</dbReference>
<comment type="similarity">
    <text evidence="1 5">Belongs to the KptA/TPT1 family.</text>
</comment>
<dbReference type="InterPro" id="IPR022928">
    <property type="entry name" value="RNA_2'-PTrans_KptA"/>
</dbReference>
<dbReference type="AlphaFoldDB" id="A0A553DMT1"/>
<accession>A0A553DMT1</accession>
<dbReference type="EC" id="2.7.1.-" evidence="5"/>
<dbReference type="SUPFAM" id="SSF56399">
    <property type="entry name" value="ADP-ribosylation"/>
    <property type="match status" value="1"/>
</dbReference>
<gene>
    <name evidence="5" type="primary">kptA</name>
    <name evidence="6" type="ORF">FNW21_15960</name>
</gene>